<dbReference type="InterPro" id="IPR051269">
    <property type="entry name" value="Fe-S_cluster_ET"/>
</dbReference>
<dbReference type="Pfam" id="PF13370">
    <property type="entry name" value="Fer4_13"/>
    <property type="match status" value="1"/>
</dbReference>
<dbReference type="Proteomes" id="UP000269271">
    <property type="component" value="Unassembled WGS sequence"/>
</dbReference>
<keyword evidence="4 6" id="KW-0408">Iron</keyword>
<keyword evidence="2 6" id="KW-0479">Metal-binding</keyword>
<dbReference type="Gene3D" id="3.30.70.20">
    <property type="match status" value="1"/>
</dbReference>
<dbReference type="EMBL" id="QTQX01000031">
    <property type="protein sequence ID" value="RQT18988.1"/>
    <property type="molecule type" value="Genomic_DNA"/>
</dbReference>
<accession>A0A3N8Q567</accession>
<dbReference type="GO" id="GO:0009055">
    <property type="term" value="F:electron transfer activity"/>
    <property type="evidence" value="ECO:0007669"/>
    <property type="project" value="UniProtKB-UniRule"/>
</dbReference>
<evidence type="ECO:0000256" key="5">
    <source>
        <dbReference type="ARBA" id="ARBA00023014"/>
    </source>
</evidence>
<evidence type="ECO:0000259" key="7">
    <source>
        <dbReference type="PROSITE" id="PS51379"/>
    </source>
</evidence>
<dbReference type="AlphaFoldDB" id="A0A3N8Q567"/>
<dbReference type="InterPro" id="IPR017896">
    <property type="entry name" value="4Fe4S_Fe-S-bd"/>
</dbReference>
<dbReference type="PROSITE" id="PS51379">
    <property type="entry name" value="4FE4S_FER_2"/>
    <property type="match status" value="1"/>
</dbReference>
<feature type="domain" description="4Fe-4S ferredoxin-type" evidence="7">
    <location>
        <begin position="4"/>
        <end position="34"/>
    </location>
</feature>
<protein>
    <recommendedName>
        <fullName evidence="6">Ferredoxin</fullName>
    </recommendedName>
</protein>
<dbReference type="PRINTS" id="PR00352">
    <property type="entry name" value="3FE4SFRDOXIN"/>
</dbReference>
<dbReference type="PANTHER" id="PTHR36923:SF3">
    <property type="entry name" value="FERREDOXIN"/>
    <property type="match status" value="1"/>
</dbReference>
<dbReference type="InterPro" id="IPR001080">
    <property type="entry name" value="3Fe4S_ferredoxin"/>
</dbReference>
<gene>
    <name evidence="8" type="ORF">DF037_34600</name>
</gene>
<proteinExistence type="predicted"/>
<evidence type="ECO:0000256" key="1">
    <source>
        <dbReference type="ARBA" id="ARBA00022448"/>
    </source>
</evidence>
<dbReference type="KEGG" id="bcon:NL30_36070"/>
<reference evidence="8 9" key="1">
    <citation type="submission" date="2018-08" db="EMBL/GenBank/DDBJ databases">
        <title>Comparative analysis of Burkholderia isolates from Puerto Rico.</title>
        <authorList>
            <person name="Hall C."/>
            <person name="Sahl J."/>
            <person name="Wagner D."/>
        </authorList>
    </citation>
    <scope>NUCLEOTIDE SEQUENCE [LARGE SCALE GENOMIC DNA]</scope>
    <source>
        <strain evidence="8 9">Bp9001</strain>
    </source>
</reference>
<dbReference type="RefSeq" id="WP_047853374.1">
    <property type="nucleotide sequence ID" value="NZ_CABVQJ010000022.1"/>
</dbReference>
<evidence type="ECO:0000313" key="8">
    <source>
        <dbReference type="EMBL" id="RQT18988.1"/>
    </source>
</evidence>
<keyword evidence="1 6" id="KW-0813">Transport</keyword>
<comment type="caution">
    <text evidence="8">The sequence shown here is derived from an EMBL/GenBank/DDBJ whole genome shotgun (WGS) entry which is preliminary data.</text>
</comment>
<evidence type="ECO:0000256" key="2">
    <source>
        <dbReference type="ARBA" id="ARBA00022723"/>
    </source>
</evidence>
<dbReference type="GO" id="GO:0005506">
    <property type="term" value="F:iron ion binding"/>
    <property type="evidence" value="ECO:0007669"/>
    <property type="project" value="UniProtKB-UniRule"/>
</dbReference>
<comment type="function">
    <text evidence="6">Ferredoxins are iron-sulfur proteins that transfer electrons in a wide variety of metabolic reactions.</text>
</comment>
<evidence type="ECO:0000256" key="6">
    <source>
        <dbReference type="RuleBase" id="RU368020"/>
    </source>
</evidence>
<sequence>MSQVTVEITGDMCCGFGNCASVCPQVFVLDYDTNRAQLVPDAPVDAYAARVAQAASECPTQAIFFSQFDDEAWKSHA</sequence>
<evidence type="ECO:0000313" key="9">
    <source>
        <dbReference type="Proteomes" id="UP000269271"/>
    </source>
</evidence>
<dbReference type="GO" id="GO:0051536">
    <property type="term" value="F:iron-sulfur cluster binding"/>
    <property type="evidence" value="ECO:0007669"/>
    <property type="project" value="UniProtKB-KW"/>
</dbReference>
<keyword evidence="3 6" id="KW-0249">Electron transport</keyword>
<dbReference type="PANTHER" id="PTHR36923">
    <property type="entry name" value="FERREDOXIN"/>
    <property type="match status" value="1"/>
</dbReference>
<name>A0A3N8Q567_9BURK</name>
<evidence type="ECO:0000256" key="3">
    <source>
        <dbReference type="ARBA" id="ARBA00022982"/>
    </source>
</evidence>
<keyword evidence="5 6" id="KW-0411">Iron-sulfur</keyword>
<evidence type="ECO:0000256" key="4">
    <source>
        <dbReference type="ARBA" id="ARBA00023004"/>
    </source>
</evidence>
<dbReference type="SUPFAM" id="SSF54862">
    <property type="entry name" value="4Fe-4S ferredoxins"/>
    <property type="match status" value="1"/>
</dbReference>
<organism evidence="8 9">
    <name type="scientific">Burkholderia contaminans</name>
    <dbReference type="NCBI Taxonomy" id="488447"/>
    <lineage>
        <taxon>Bacteria</taxon>
        <taxon>Pseudomonadati</taxon>
        <taxon>Pseudomonadota</taxon>
        <taxon>Betaproteobacteria</taxon>
        <taxon>Burkholderiales</taxon>
        <taxon>Burkholderiaceae</taxon>
        <taxon>Burkholderia</taxon>
        <taxon>Burkholderia cepacia complex</taxon>
    </lineage>
</organism>